<keyword evidence="2" id="KW-0456">Lyase</keyword>
<dbReference type="RefSeq" id="WP_345526927.1">
    <property type="nucleotide sequence ID" value="NZ_BAABKN010000014.1"/>
</dbReference>
<sequence length="262" mass="28565">MDLGSYRSDVRAGRWTGPTRGVVPDHVQCNLVVLPQQWADGFAQWCEANPSVAPVLARSELGSPRLPVLGEDIDLRTDLPSYRVFEHGEAVGTTPDLVDLWRDDLVAFAFGCSFSLEEAMRRAGVSLDYEARGFGGAIYQSTLETEAVGEYGGPVVVSMRPLPAEAVEHAIEVSRRHPWLHGAPLHAGDPSEIGIDLDRPLESFGEVRLADGEVPVFWACGVTTQRVVERARPDLAITHESAHMLVTDVPLTTTFELQGEPA</sequence>
<evidence type="ECO:0000313" key="4">
    <source>
        <dbReference type="Proteomes" id="UP001499882"/>
    </source>
</evidence>
<accession>A0ABP8YU90</accession>
<dbReference type="Gene3D" id="3.40.1640.10">
    <property type="entry name" value="PSTPO5379-like"/>
    <property type="match status" value="1"/>
</dbReference>
<dbReference type="InterPro" id="IPR038021">
    <property type="entry name" value="Putative_hydro-lyase"/>
</dbReference>
<dbReference type="PANTHER" id="PTHR32022:SF10">
    <property type="entry name" value="D-GLUTAMATE CYCLASE, MITOCHONDRIAL"/>
    <property type="match status" value="1"/>
</dbReference>
<dbReference type="Pfam" id="PF07286">
    <property type="entry name" value="D-Glu_cyclase"/>
    <property type="match status" value="1"/>
</dbReference>
<evidence type="ECO:0000256" key="2">
    <source>
        <dbReference type="ARBA" id="ARBA00023239"/>
    </source>
</evidence>
<organism evidence="3 4">
    <name type="scientific">Nocardioides endophyticus</name>
    <dbReference type="NCBI Taxonomy" id="1353775"/>
    <lineage>
        <taxon>Bacteria</taxon>
        <taxon>Bacillati</taxon>
        <taxon>Actinomycetota</taxon>
        <taxon>Actinomycetes</taxon>
        <taxon>Propionibacteriales</taxon>
        <taxon>Nocardioidaceae</taxon>
        <taxon>Nocardioides</taxon>
    </lineage>
</organism>
<dbReference type="PANTHER" id="PTHR32022">
    <property type="entry name" value="D-GLUTAMATE CYCLASE, MITOCHONDRIAL"/>
    <property type="match status" value="1"/>
</dbReference>
<reference evidence="4" key="1">
    <citation type="journal article" date="2019" name="Int. J. Syst. Evol. Microbiol.">
        <title>The Global Catalogue of Microorganisms (GCM) 10K type strain sequencing project: providing services to taxonomists for standard genome sequencing and annotation.</title>
        <authorList>
            <consortium name="The Broad Institute Genomics Platform"/>
            <consortium name="The Broad Institute Genome Sequencing Center for Infectious Disease"/>
            <person name="Wu L."/>
            <person name="Ma J."/>
        </authorList>
    </citation>
    <scope>NUCLEOTIDE SEQUENCE [LARGE SCALE GENOMIC DNA]</scope>
    <source>
        <strain evidence="4">JCM 18532</strain>
    </source>
</reference>
<dbReference type="EMBL" id="BAABKN010000014">
    <property type="protein sequence ID" value="GAA4738305.1"/>
    <property type="molecule type" value="Genomic_DNA"/>
</dbReference>
<dbReference type="InterPro" id="IPR009906">
    <property type="entry name" value="D-Glu_cyclase"/>
</dbReference>
<evidence type="ECO:0000313" key="3">
    <source>
        <dbReference type="EMBL" id="GAA4738305.1"/>
    </source>
</evidence>
<evidence type="ECO:0000256" key="1">
    <source>
        <dbReference type="ARBA" id="ARBA00007896"/>
    </source>
</evidence>
<dbReference type="Gene3D" id="3.30.2040.10">
    <property type="entry name" value="PSTPO5379-like domain"/>
    <property type="match status" value="1"/>
</dbReference>
<name>A0ABP8YU90_9ACTN</name>
<proteinExistence type="inferred from homology"/>
<gene>
    <name evidence="3" type="ORF">GCM10023350_23100</name>
</gene>
<comment type="caution">
    <text evidence="3">The sequence shown here is derived from an EMBL/GenBank/DDBJ whole genome shotgun (WGS) entry which is preliminary data.</text>
</comment>
<keyword evidence="4" id="KW-1185">Reference proteome</keyword>
<dbReference type="Proteomes" id="UP001499882">
    <property type="component" value="Unassembled WGS sequence"/>
</dbReference>
<dbReference type="SUPFAM" id="SSF160920">
    <property type="entry name" value="PSTPO5379-like"/>
    <property type="match status" value="1"/>
</dbReference>
<comment type="similarity">
    <text evidence="1">Belongs to the D-glutamate cyclase family.</text>
</comment>
<protein>
    <submittedName>
        <fullName evidence="3">Hydro-lyase</fullName>
    </submittedName>
</protein>